<dbReference type="EMBL" id="JANAVB010011397">
    <property type="protein sequence ID" value="KAJ6837408.1"/>
    <property type="molecule type" value="Genomic_DNA"/>
</dbReference>
<gene>
    <name evidence="1" type="ORF">M6B38_120685</name>
</gene>
<reference evidence="1" key="1">
    <citation type="journal article" date="2023" name="GigaByte">
        <title>Genome assembly of the bearded iris, Iris pallida Lam.</title>
        <authorList>
            <person name="Bruccoleri R.E."/>
            <person name="Oakeley E.J."/>
            <person name="Faust A.M.E."/>
            <person name="Altorfer M."/>
            <person name="Dessus-Babus S."/>
            <person name="Burckhardt D."/>
            <person name="Oertli M."/>
            <person name="Naumann U."/>
            <person name="Petersen F."/>
            <person name="Wong J."/>
        </authorList>
    </citation>
    <scope>NUCLEOTIDE SEQUENCE</scope>
    <source>
        <strain evidence="1">GSM-AAB239-AS_SAM_17_03QT</strain>
    </source>
</reference>
<reference evidence="1" key="2">
    <citation type="submission" date="2023-04" db="EMBL/GenBank/DDBJ databases">
        <authorList>
            <person name="Bruccoleri R.E."/>
            <person name="Oakeley E.J."/>
            <person name="Faust A.-M."/>
            <person name="Dessus-Babus S."/>
            <person name="Altorfer M."/>
            <person name="Burckhardt D."/>
            <person name="Oertli M."/>
            <person name="Naumann U."/>
            <person name="Petersen F."/>
            <person name="Wong J."/>
        </authorList>
    </citation>
    <scope>NUCLEOTIDE SEQUENCE</scope>
    <source>
        <strain evidence="1">GSM-AAB239-AS_SAM_17_03QT</strain>
        <tissue evidence="1">Leaf</tissue>
    </source>
</reference>
<accession>A0AAX6H9S8</accession>
<keyword evidence="1" id="KW-0032">Aminotransferase</keyword>
<proteinExistence type="predicted"/>
<dbReference type="Proteomes" id="UP001140949">
    <property type="component" value="Unassembled WGS sequence"/>
</dbReference>
<sequence>MLFIESYIGNKQGISSTKKGHNSLSYVDSYERSLLEVLGHGKVLLQMPCHLVIRLYLFLSSNSVFSGLIN</sequence>
<protein>
    <submittedName>
        <fullName evidence="1">Serine--glyoxylate aminotransferase-like</fullName>
    </submittedName>
</protein>
<dbReference type="AlphaFoldDB" id="A0AAX6H9S8"/>
<evidence type="ECO:0000313" key="2">
    <source>
        <dbReference type="Proteomes" id="UP001140949"/>
    </source>
</evidence>
<keyword evidence="2" id="KW-1185">Reference proteome</keyword>
<keyword evidence="1" id="KW-0808">Transferase</keyword>
<name>A0AAX6H9S8_IRIPA</name>
<dbReference type="GO" id="GO:0008483">
    <property type="term" value="F:transaminase activity"/>
    <property type="evidence" value="ECO:0007669"/>
    <property type="project" value="UniProtKB-KW"/>
</dbReference>
<organism evidence="1 2">
    <name type="scientific">Iris pallida</name>
    <name type="common">Sweet iris</name>
    <dbReference type="NCBI Taxonomy" id="29817"/>
    <lineage>
        <taxon>Eukaryota</taxon>
        <taxon>Viridiplantae</taxon>
        <taxon>Streptophyta</taxon>
        <taxon>Embryophyta</taxon>
        <taxon>Tracheophyta</taxon>
        <taxon>Spermatophyta</taxon>
        <taxon>Magnoliopsida</taxon>
        <taxon>Liliopsida</taxon>
        <taxon>Asparagales</taxon>
        <taxon>Iridaceae</taxon>
        <taxon>Iridoideae</taxon>
        <taxon>Irideae</taxon>
        <taxon>Iris</taxon>
    </lineage>
</organism>
<comment type="caution">
    <text evidence="1">The sequence shown here is derived from an EMBL/GenBank/DDBJ whole genome shotgun (WGS) entry which is preliminary data.</text>
</comment>
<evidence type="ECO:0000313" key="1">
    <source>
        <dbReference type="EMBL" id="KAJ6837408.1"/>
    </source>
</evidence>